<accession>A5C2U6</accession>
<reference evidence="1" key="1">
    <citation type="journal article" date="2007" name="PLoS ONE">
        <title>The first genome sequence of an elite grapevine cultivar (Pinot noir Vitis vinifera L.): coping with a highly heterozygous genome.</title>
        <authorList>
            <person name="Velasco R."/>
            <person name="Zharkikh A."/>
            <person name="Troggio M."/>
            <person name="Cartwright D.A."/>
            <person name="Cestaro A."/>
            <person name="Pruss D."/>
            <person name="Pindo M."/>
            <person name="FitzGerald L.M."/>
            <person name="Vezzulli S."/>
            <person name="Reid J."/>
            <person name="Malacarne G."/>
            <person name="Iliev D."/>
            <person name="Coppola G."/>
            <person name="Wardell B."/>
            <person name="Micheletti D."/>
            <person name="Macalma T."/>
            <person name="Facci M."/>
            <person name="Mitchell J.T."/>
            <person name="Perazzolli M."/>
            <person name="Eldredge G."/>
            <person name="Gatto P."/>
            <person name="Oyzerski R."/>
            <person name="Moretto M."/>
            <person name="Gutin N."/>
            <person name="Stefanini M."/>
            <person name="Chen Y."/>
            <person name="Segala C."/>
            <person name="Davenport C."/>
            <person name="Dematte L."/>
            <person name="Mraz A."/>
            <person name="Battilana J."/>
            <person name="Stormo K."/>
            <person name="Costa F."/>
            <person name="Tao Q."/>
            <person name="Si-Ammour A."/>
            <person name="Harkins T."/>
            <person name="Lackey A."/>
            <person name="Perbost C."/>
            <person name="Taillon B."/>
            <person name="Stella A."/>
            <person name="Solovyev V."/>
            <person name="Fawcett J.A."/>
            <person name="Sterck L."/>
            <person name="Vandepoele K."/>
            <person name="Grando S.M."/>
            <person name="Toppo S."/>
            <person name="Moser C."/>
            <person name="Lanchbury J."/>
            <person name="Bogden R."/>
            <person name="Skolnick M."/>
            <person name="Sgaramella V."/>
            <person name="Bhatnagar S.K."/>
            <person name="Fontana P."/>
            <person name="Gutin A."/>
            <person name="Van de Peer Y."/>
            <person name="Salamini F."/>
            <person name="Viola R."/>
        </authorList>
    </citation>
    <scope>NUCLEOTIDE SEQUENCE</scope>
</reference>
<sequence length="295" mass="33522">MEDIEPIDLGLGDRPREFETVTHFTFRSKQYHIHIHTLTLWTFRLTHFEPDMTPPFEDIDGYHRASMGAFARFRRSRHDYVGWMPVFSIGHVRSREHNVRVVILGHILILREHQTFHRFHSLSDLVVDSLELHTGAYPPSLGSSNLSWASLSFDLVVDPHELSYWGMSPLAGFACIVILVSSGFESLDHLLIIILSVQFDSGSHLNRSAIFLSVQFESGPHLYRSVIRRVSLSRGRTYIDRPSSYQFSSSPGTTPISIGHSSCQFESGPHLYRSAIFLSFISGTAPISIGHYRVI</sequence>
<dbReference type="AlphaFoldDB" id="A5C2U6"/>
<evidence type="ECO:0000313" key="1">
    <source>
        <dbReference type="EMBL" id="CAN81760.1"/>
    </source>
</evidence>
<organism evidence="1">
    <name type="scientific">Vitis vinifera</name>
    <name type="common">Grape</name>
    <dbReference type="NCBI Taxonomy" id="29760"/>
    <lineage>
        <taxon>Eukaryota</taxon>
        <taxon>Viridiplantae</taxon>
        <taxon>Streptophyta</taxon>
        <taxon>Embryophyta</taxon>
        <taxon>Tracheophyta</taxon>
        <taxon>Spermatophyta</taxon>
        <taxon>Magnoliopsida</taxon>
        <taxon>eudicotyledons</taxon>
        <taxon>Gunneridae</taxon>
        <taxon>Pentapetalae</taxon>
        <taxon>rosids</taxon>
        <taxon>Vitales</taxon>
        <taxon>Vitaceae</taxon>
        <taxon>Viteae</taxon>
        <taxon>Vitis</taxon>
    </lineage>
</organism>
<name>A5C2U6_VITVI</name>
<dbReference type="EMBL" id="AM480125">
    <property type="protein sequence ID" value="CAN81760.1"/>
    <property type="molecule type" value="Genomic_DNA"/>
</dbReference>
<gene>
    <name evidence="1" type="ORF">VITISV_000428</name>
</gene>
<proteinExistence type="predicted"/>
<protein>
    <submittedName>
        <fullName evidence="1">Uncharacterized protein</fullName>
    </submittedName>
</protein>